<sequence>MKIIIKELTNLILCRKWVHNVRYIGSNKNIEQCLDGMKEKGNNINILSLVISNNNLCYCLLKNKNIKKIGLINIKKDNYSYDPNFLSSSKKEEKKINRKNHNLNYNYDKEESPLSFNIREILTVLNFIKLYSKKQDDSNKEHVQKQNEHIPKQNEDIPKQNEDIQKQNEDIQKQNEDIQKQNEDKQNEDIQKQNEDIQKQNEDIQKQNEDNILTYGKSEICQKEDKNLEEKKWDDENKISKNNNTEQWVIGIEKINEKYEKNKIKEKIMSIIVYFLQSIFKCKIIFLCPKEARKYFSIKCNHNLNNREETYTFIKNKIKNFPSIENHNNNNNSNINLLFSDAYVISFYTYRYYMHDIIKNNRLIFNYLEKQVKKNKSFNHILQTLKKTQNEQNKMDLSDLLKNKINRIVENEAYKLVDKYLV</sequence>
<dbReference type="EMBL" id="KI635730">
    <property type="protein sequence ID" value="ETB62765.1"/>
    <property type="molecule type" value="Genomic_DNA"/>
</dbReference>
<accession>V7PUF1</accession>
<evidence type="ECO:0000256" key="1">
    <source>
        <dbReference type="SAM" id="MobiDB-lite"/>
    </source>
</evidence>
<evidence type="ECO:0000313" key="3">
    <source>
        <dbReference type="Proteomes" id="UP000018538"/>
    </source>
</evidence>
<evidence type="ECO:0000313" key="2">
    <source>
        <dbReference type="EMBL" id="ETB62765.1"/>
    </source>
</evidence>
<dbReference type="OrthoDB" id="372002at2759"/>
<organism evidence="2 3">
    <name type="scientific">Plasmodium yoelii 17X</name>
    <dbReference type="NCBI Taxonomy" id="1323249"/>
    <lineage>
        <taxon>Eukaryota</taxon>
        <taxon>Sar</taxon>
        <taxon>Alveolata</taxon>
        <taxon>Apicomplexa</taxon>
        <taxon>Aconoidasida</taxon>
        <taxon>Haemosporida</taxon>
        <taxon>Plasmodiidae</taxon>
        <taxon>Plasmodium</taxon>
        <taxon>Plasmodium (Vinckeia)</taxon>
    </lineage>
</organism>
<proteinExistence type="predicted"/>
<protein>
    <submittedName>
        <fullName evidence="2">Uncharacterized protein</fullName>
    </submittedName>
</protein>
<dbReference type="AlphaFoldDB" id="V7PUF1"/>
<keyword evidence="3" id="KW-1185">Reference proteome</keyword>
<gene>
    <name evidence="2" type="ORF">YYC_00451</name>
</gene>
<reference evidence="2 3" key="1">
    <citation type="submission" date="2013-11" db="EMBL/GenBank/DDBJ databases">
        <title>The Genome Sequence of Plasmodium yoelii 17X.</title>
        <authorList>
            <consortium name="The Broad Institute Genomics Platform"/>
            <consortium name="The Broad Institute Genome Sequencing Center for Infectious Disease"/>
            <person name="Neafsey D."/>
            <person name="Adams J."/>
            <person name="Walker B."/>
            <person name="Young S.K."/>
            <person name="Zeng Q."/>
            <person name="Gargeya S."/>
            <person name="Fitzgerald M."/>
            <person name="Haas B."/>
            <person name="Abouelleil A."/>
            <person name="Alvarado L."/>
            <person name="Chapman S.B."/>
            <person name="Gainer-Dewar J."/>
            <person name="Goldberg J."/>
            <person name="Griggs A."/>
            <person name="Gujja S."/>
            <person name="Hansen M."/>
            <person name="Howarth C."/>
            <person name="Imamovic A."/>
            <person name="Ireland A."/>
            <person name="Larimer J."/>
            <person name="McCowan C."/>
            <person name="Murphy C."/>
            <person name="Pearson M."/>
            <person name="Poon T.W."/>
            <person name="Priest M."/>
            <person name="Roberts A."/>
            <person name="Saif S."/>
            <person name="Shea T."/>
            <person name="Sykes S."/>
            <person name="Wortman J."/>
            <person name="Nusbaum C."/>
            <person name="Birren B."/>
        </authorList>
    </citation>
    <scope>NUCLEOTIDE SEQUENCE [LARGE SCALE GENOMIC DNA]</scope>
    <source>
        <strain evidence="2 3">17X</strain>
    </source>
</reference>
<name>V7PUF1_PLAYE</name>
<feature type="region of interest" description="Disordered" evidence="1">
    <location>
        <begin position="135"/>
        <end position="208"/>
    </location>
</feature>
<dbReference type="Proteomes" id="UP000018538">
    <property type="component" value="Unassembled WGS sequence"/>
</dbReference>